<evidence type="ECO:0000313" key="3">
    <source>
        <dbReference type="EMBL" id="PZO79812.1"/>
    </source>
</evidence>
<dbReference type="GO" id="GO:0016853">
    <property type="term" value="F:isomerase activity"/>
    <property type="evidence" value="ECO:0007669"/>
    <property type="project" value="UniProtKB-KW"/>
</dbReference>
<proteinExistence type="predicted"/>
<organism evidence="3 4">
    <name type="scientific">Sphingomonas hengshuiensis</name>
    <dbReference type="NCBI Taxonomy" id="1609977"/>
    <lineage>
        <taxon>Bacteria</taxon>
        <taxon>Pseudomonadati</taxon>
        <taxon>Pseudomonadota</taxon>
        <taxon>Alphaproteobacteria</taxon>
        <taxon>Sphingomonadales</taxon>
        <taxon>Sphingomonadaceae</taxon>
        <taxon>Sphingomonas</taxon>
    </lineage>
</organism>
<dbReference type="AlphaFoldDB" id="A0A2W4ZGT4"/>
<keyword evidence="1" id="KW-0732">Signal</keyword>
<feature type="chain" id="PRO_5016082010" evidence="1">
    <location>
        <begin position="23"/>
        <end position="226"/>
    </location>
</feature>
<dbReference type="Pfam" id="PF13462">
    <property type="entry name" value="Thioredoxin_4"/>
    <property type="match status" value="1"/>
</dbReference>
<accession>A0A2W4ZGT4</accession>
<dbReference type="Gene3D" id="3.40.30.10">
    <property type="entry name" value="Glutaredoxin"/>
    <property type="match status" value="1"/>
</dbReference>
<name>A0A2W4ZGT4_9SPHN</name>
<protein>
    <submittedName>
        <fullName evidence="3">Protein-disulfide isomerase</fullName>
    </submittedName>
</protein>
<feature type="domain" description="Thioredoxin-like fold" evidence="2">
    <location>
        <begin position="42"/>
        <end position="223"/>
    </location>
</feature>
<keyword evidence="3" id="KW-0413">Isomerase</keyword>
<dbReference type="SUPFAM" id="SSF52833">
    <property type="entry name" value="Thioredoxin-like"/>
    <property type="match status" value="1"/>
</dbReference>
<evidence type="ECO:0000256" key="1">
    <source>
        <dbReference type="SAM" id="SignalP"/>
    </source>
</evidence>
<comment type="caution">
    <text evidence="3">The sequence shown here is derived from an EMBL/GenBank/DDBJ whole genome shotgun (WGS) entry which is preliminary data.</text>
</comment>
<dbReference type="InterPro" id="IPR036249">
    <property type="entry name" value="Thioredoxin-like_sf"/>
</dbReference>
<dbReference type="EMBL" id="QFNF01000006">
    <property type="protein sequence ID" value="PZO79812.1"/>
    <property type="molecule type" value="Genomic_DNA"/>
</dbReference>
<dbReference type="Gene3D" id="1.10.40.110">
    <property type="match status" value="1"/>
</dbReference>
<sequence>MRIVILVFSFLFALFGMPPAKAQAQGGRNWTNTVAMLPTGGVGVGNPMARVQLVEWASYTCSHCAAFARDAKPELTALVRSGRVRVEYRTLPRDALDLTAVVLARCGGPNRFVAAHDAIFSQQKAMLDKAEAFAATPAAQQPAPTIGKRLEQLADATGLRVLLRGHGLDDAQMTRCLNDEAGQKRAIAIAQAAQAAGVEGTPSFEVNGKKVVAHDWATLKPFLTAS</sequence>
<dbReference type="Proteomes" id="UP000248614">
    <property type="component" value="Unassembled WGS sequence"/>
</dbReference>
<dbReference type="InterPro" id="IPR012336">
    <property type="entry name" value="Thioredoxin-like_fold"/>
</dbReference>
<evidence type="ECO:0000259" key="2">
    <source>
        <dbReference type="Pfam" id="PF13462"/>
    </source>
</evidence>
<feature type="signal peptide" evidence="1">
    <location>
        <begin position="1"/>
        <end position="22"/>
    </location>
</feature>
<evidence type="ECO:0000313" key="4">
    <source>
        <dbReference type="Proteomes" id="UP000248614"/>
    </source>
</evidence>
<gene>
    <name evidence="3" type="ORF">DI632_04120</name>
</gene>
<reference evidence="3 4" key="1">
    <citation type="submission" date="2017-08" db="EMBL/GenBank/DDBJ databases">
        <title>Infants hospitalized years apart are colonized by the same room-sourced microbial strains.</title>
        <authorList>
            <person name="Brooks B."/>
            <person name="Olm M.R."/>
            <person name="Firek B.A."/>
            <person name="Baker R."/>
            <person name="Thomas B.C."/>
            <person name="Morowitz M.J."/>
            <person name="Banfield J.F."/>
        </authorList>
    </citation>
    <scope>NUCLEOTIDE SEQUENCE [LARGE SCALE GENOMIC DNA]</scope>
    <source>
        <strain evidence="3">S2_018_000_R3_110</strain>
    </source>
</reference>